<dbReference type="Pfam" id="PF00756">
    <property type="entry name" value="Esterase"/>
    <property type="match status" value="1"/>
</dbReference>
<dbReference type="EMBL" id="JACAGK010000016">
    <property type="protein sequence ID" value="MDM1048080.1"/>
    <property type="molecule type" value="Genomic_DNA"/>
</dbReference>
<evidence type="ECO:0000313" key="1">
    <source>
        <dbReference type="EMBL" id="MDM1048080.1"/>
    </source>
</evidence>
<dbReference type="RefSeq" id="WP_286651040.1">
    <property type="nucleotide sequence ID" value="NZ_JACAGK010000016.1"/>
</dbReference>
<sequence>MKETFRSIEQSNPSYGIRNLHFVTIKSPQLGTRGDICIYIPENCPMDVPVVILLHGVYGSAWSWPLSSGVHEQVDQAIKEGIIKPLILVMPSDGLWGDGSGYVKHQEQDFEKWIVEDVIAVARQLAPDQISQASKFFIAGLSMGGYGAMRIGARHPDVFTSFAGLSSITSIDEFAHFVEEDLDSYQMDTELSLIDSLIANKERLPYFRFDCGKDDLLLAYNQKLHSKLLEANIPHDYEEFEGGHSWDYWKNNIMKTILFFNLRF</sequence>
<dbReference type="Gene3D" id="3.40.50.1820">
    <property type="entry name" value="alpha/beta hydrolase"/>
    <property type="match status" value="1"/>
</dbReference>
<organism evidence="1 2">
    <name type="scientific">Sphingobacterium hotanense</name>
    <dbReference type="NCBI Taxonomy" id="649196"/>
    <lineage>
        <taxon>Bacteria</taxon>
        <taxon>Pseudomonadati</taxon>
        <taxon>Bacteroidota</taxon>
        <taxon>Sphingobacteriia</taxon>
        <taxon>Sphingobacteriales</taxon>
        <taxon>Sphingobacteriaceae</taxon>
        <taxon>Sphingobacterium</taxon>
    </lineage>
</organism>
<accession>A0ABT7NLR3</accession>
<protein>
    <submittedName>
        <fullName evidence="1">Prolyl oligopeptidase family serine peptidase</fullName>
    </submittedName>
</protein>
<proteinExistence type="predicted"/>
<dbReference type="PANTHER" id="PTHR48098">
    <property type="entry name" value="ENTEROCHELIN ESTERASE-RELATED"/>
    <property type="match status" value="1"/>
</dbReference>
<gene>
    <name evidence="1" type="ORF">HX018_07505</name>
</gene>
<evidence type="ECO:0000313" key="2">
    <source>
        <dbReference type="Proteomes" id="UP001170954"/>
    </source>
</evidence>
<name>A0ABT7NLR3_9SPHI</name>
<reference evidence="1" key="1">
    <citation type="submission" date="2020-06" db="EMBL/GenBank/DDBJ databases">
        <authorList>
            <person name="Dong N."/>
        </authorList>
    </citation>
    <scope>NUCLEOTIDE SEQUENCE</scope>
    <source>
        <strain evidence="1">R1692</strain>
    </source>
</reference>
<comment type="caution">
    <text evidence="1">The sequence shown here is derived from an EMBL/GenBank/DDBJ whole genome shotgun (WGS) entry which is preliminary data.</text>
</comment>
<dbReference type="Proteomes" id="UP001170954">
    <property type="component" value="Unassembled WGS sequence"/>
</dbReference>
<dbReference type="PANTHER" id="PTHR48098:SF1">
    <property type="entry name" value="DIACYLGLYCEROL ACYLTRANSFERASE_MYCOLYLTRANSFERASE AG85A"/>
    <property type="match status" value="1"/>
</dbReference>
<dbReference type="InterPro" id="IPR029058">
    <property type="entry name" value="AB_hydrolase_fold"/>
</dbReference>
<reference evidence="1" key="2">
    <citation type="journal article" date="2022" name="Sci. Total Environ.">
        <title>Prevalence, transmission, and molecular epidemiology of tet(X)-positive bacteria among humans, animals, and environmental niches in China: An epidemiological, and genomic-based study.</title>
        <authorList>
            <person name="Dong N."/>
            <person name="Zeng Y."/>
            <person name="Cai C."/>
            <person name="Sun C."/>
            <person name="Lu J."/>
            <person name="Liu C."/>
            <person name="Zhou H."/>
            <person name="Sun Q."/>
            <person name="Shu L."/>
            <person name="Wang H."/>
            <person name="Wang Y."/>
            <person name="Wang S."/>
            <person name="Wu C."/>
            <person name="Chan E.W."/>
            <person name="Chen G."/>
            <person name="Shen Z."/>
            <person name="Chen S."/>
            <person name="Zhang R."/>
        </authorList>
    </citation>
    <scope>NUCLEOTIDE SEQUENCE</scope>
    <source>
        <strain evidence="1">R1692</strain>
    </source>
</reference>
<dbReference type="SUPFAM" id="SSF53474">
    <property type="entry name" value="alpha/beta-Hydrolases"/>
    <property type="match status" value="1"/>
</dbReference>
<keyword evidence="2" id="KW-1185">Reference proteome</keyword>
<dbReference type="InterPro" id="IPR000801">
    <property type="entry name" value="Esterase-like"/>
</dbReference>
<dbReference type="InterPro" id="IPR050583">
    <property type="entry name" value="Mycobacterial_A85_antigen"/>
</dbReference>